<dbReference type="Pfam" id="PF14613">
    <property type="entry name" value="HAM1_C"/>
    <property type="match status" value="1"/>
</dbReference>
<feature type="domain" description="HAM1-like N-terminal" evidence="3">
    <location>
        <begin position="144"/>
        <end position="562"/>
    </location>
</feature>
<name>A0A165EZA9_EXIGL</name>
<feature type="region of interest" description="Disordered" evidence="1">
    <location>
        <begin position="152"/>
        <end position="186"/>
    </location>
</feature>
<reference evidence="4 5" key="1">
    <citation type="journal article" date="2016" name="Mol. Biol. Evol.">
        <title>Comparative Genomics of Early-Diverging Mushroom-Forming Fungi Provides Insights into the Origins of Lignocellulose Decay Capabilities.</title>
        <authorList>
            <person name="Nagy L.G."/>
            <person name="Riley R."/>
            <person name="Tritt A."/>
            <person name="Adam C."/>
            <person name="Daum C."/>
            <person name="Floudas D."/>
            <person name="Sun H."/>
            <person name="Yadav J.S."/>
            <person name="Pangilinan J."/>
            <person name="Larsson K.H."/>
            <person name="Matsuura K."/>
            <person name="Barry K."/>
            <person name="Labutti K."/>
            <person name="Kuo R."/>
            <person name="Ohm R.A."/>
            <person name="Bhattacharya S.S."/>
            <person name="Shirouzu T."/>
            <person name="Yoshinaga Y."/>
            <person name="Martin F.M."/>
            <person name="Grigoriev I.V."/>
            <person name="Hibbett D.S."/>
        </authorList>
    </citation>
    <scope>NUCLEOTIDE SEQUENCE [LARGE SCALE GENOMIC DNA]</scope>
    <source>
        <strain evidence="4 5">HHB12029</strain>
    </source>
</reference>
<feature type="compositionally biased region" description="Basic and acidic residues" evidence="1">
    <location>
        <begin position="741"/>
        <end position="753"/>
    </location>
</feature>
<dbReference type="PANTHER" id="PTHR31138">
    <property type="entry name" value="CHROMOSOME 19, WHOLE GENOME SHOTGUN SEQUENCE"/>
    <property type="match status" value="1"/>
</dbReference>
<feature type="domain" description="HAM1-like C-terminal" evidence="2">
    <location>
        <begin position="590"/>
        <end position="762"/>
    </location>
</feature>
<dbReference type="EMBL" id="KV426109">
    <property type="protein sequence ID" value="KZV88036.1"/>
    <property type="molecule type" value="Genomic_DNA"/>
</dbReference>
<keyword evidence="5" id="KW-1185">Reference proteome</keyword>
<dbReference type="Proteomes" id="UP000077266">
    <property type="component" value="Unassembled WGS sequence"/>
</dbReference>
<organism evidence="4 5">
    <name type="scientific">Exidia glandulosa HHB12029</name>
    <dbReference type="NCBI Taxonomy" id="1314781"/>
    <lineage>
        <taxon>Eukaryota</taxon>
        <taxon>Fungi</taxon>
        <taxon>Dikarya</taxon>
        <taxon>Basidiomycota</taxon>
        <taxon>Agaricomycotina</taxon>
        <taxon>Agaricomycetes</taxon>
        <taxon>Auriculariales</taxon>
        <taxon>Exidiaceae</taxon>
        <taxon>Exidia</taxon>
    </lineage>
</organism>
<dbReference type="InterPro" id="IPR027842">
    <property type="entry name" value="HAM1-like_C"/>
</dbReference>
<evidence type="ECO:0000256" key="1">
    <source>
        <dbReference type="SAM" id="MobiDB-lite"/>
    </source>
</evidence>
<dbReference type="AlphaFoldDB" id="A0A165EZA9"/>
<accession>A0A165EZA9</accession>
<dbReference type="OrthoDB" id="19394at2759"/>
<sequence>MSGLMDFVSGLMAASSAGKLPSTKQANDMAEWLLKSPLIQIEQSAAGSGGKLSEQGEAVARDVREIVQAYQAAAVQKNGDDILQDALFELTRAQTDTPNKDPAMQDGRELVGAAKLMLEVLLGGSGELGGEMASFTRLTTADVAEAIEGQAGAAKDKLRQTEDEVQAGKRDALGRTQDDAHGEADARQTFERRMDTIKNVGGQTIGTGQDVKGRSQDIKDNLVERLDNATFRIAERAQNDPDYRRSVDTIFSIYRKYLDRSIDTAQDVKSRGDTDIEAQIADIVQDPTGRVQESLRKLRTLVERFAGGHSLNNLLIALSACAADIREDRDVRAWWDEYERFVRKSMDEPGYLRSEEREQRRRELYTRWDELKAVDTDAGRKWAKDLERVQRESTAFGEAVKADGDMQRLKDAHVALGKHLLGAAPTAGKALIGQAGWVWADVAEVLIPRLFSILKEIPLPRTEFVDPDTEFVLENMSLQSLQVLPGHVKISHTTNVEIDAPKTGETERDTSTKTRIQFTGLQITLKEVAFWYHDKGKLPVDTVTGLLDVKIPEKGVDMDVTLGLLPTASGSAERRKRGGFHNIESVKASLDDVTVAIRESNHQIMISMFKPVFRTALVKAVRQSLENYMRVALEALDGMAYDVHHRARVFADAGTPLGPAYVSGLVSQLGYMAKQEVGILDGVRATSVGVIKDDPNSKSAFAVGAAPQLIGADKRAPGPAGKKGKWEQGATPSVEGFTEAVARKRDAEKKGEGWRSNAFDLPPYARSAA</sequence>
<proteinExistence type="predicted"/>
<gene>
    <name evidence="4" type="ORF">EXIGLDRAFT_839540</name>
</gene>
<feature type="region of interest" description="Disordered" evidence="1">
    <location>
        <begin position="712"/>
        <end position="769"/>
    </location>
</feature>
<evidence type="ECO:0000259" key="3">
    <source>
        <dbReference type="Pfam" id="PF19343"/>
    </source>
</evidence>
<evidence type="ECO:0000313" key="4">
    <source>
        <dbReference type="EMBL" id="KZV88036.1"/>
    </source>
</evidence>
<evidence type="ECO:0000259" key="2">
    <source>
        <dbReference type="Pfam" id="PF14613"/>
    </source>
</evidence>
<evidence type="ECO:0000313" key="5">
    <source>
        <dbReference type="Proteomes" id="UP000077266"/>
    </source>
</evidence>
<protein>
    <submittedName>
        <fullName evidence="4">Uncharacterized protein</fullName>
    </submittedName>
</protein>
<dbReference type="InParanoid" id="A0A165EZA9"/>
<dbReference type="PANTHER" id="PTHR31138:SF1">
    <property type="entry name" value="PDZ DOMAIN-CONTAINING PROTEIN"/>
    <property type="match status" value="1"/>
</dbReference>
<dbReference type="InterPro" id="IPR045967">
    <property type="entry name" value="HAM1-like_N"/>
</dbReference>
<feature type="compositionally biased region" description="Basic and acidic residues" evidence="1">
    <location>
        <begin position="154"/>
        <end position="186"/>
    </location>
</feature>
<feature type="domain" description="HAM1-like N-terminal" evidence="3">
    <location>
        <begin position="10"/>
        <end position="100"/>
    </location>
</feature>
<dbReference type="STRING" id="1314781.A0A165EZA9"/>
<dbReference type="Pfam" id="PF19343">
    <property type="entry name" value="HAM1_N"/>
    <property type="match status" value="2"/>
</dbReference>